<name>A0A4R3ZND1_9ACTN</name>
<sequence length="33" mass="3751">ENLHFHTPQDPYILCLTASPANPSYALRIRKSP</sequence>
<accession>A0A4R3ZND1</accession>
<dbReference type="Proteomes" id="UP000295805">
    <property type="component" value="Unassembled WGS sequence"/>
</dbReference>
<comment type="caution">
    <text evidence="1">The sequence shown here is derived from an EMBL/GenBank/DDBJ whole genome shotgun (WGS) entry which is preliminary data.</text>
</comment>
<proteinExistence type="predicted"/>
<reference evidence="1 2" key="1">
    <citation type="submission" date="2019-03" db="EMBL/GenBank/DDBJ databases">
        <title>Root nodule microbial communities of legume samples collected from USA, Mexico and Botswana.</title>
        <authorList>
            <person name="Hirsch A."/>
        </authorList>
    </citation>
    <scope>NUCLEOTIDE SEQUENCE [LARGE SCALE GENOMIC DNA]</scope>
    <source>
        <strain evidence="1 2">55</strain>
    </source>
</reference>
<organism evidence="1 2">
    <name type="scientific">Dietzia cinnamea</name>
    <dbReference type="NCBI Taxonomy" id="321318"/>
    <lineage>
        <taxon>Bacteria</taxon>
        <taxon>Bacillati</taxon>
        <taxon>Actinomycetota</taxon>
        <taxon>Actinomycetes</taxon>
        <taxon>Mycobacteriales</taxon>
        <taxon>Dietziaceae</taxon>
        <taxon>Dietzia</taxon>
    </lineage>
</organism>
<gene>
    <name evidence="1" type="ORF">EDD19_12343</name>
</gene>
<dbReference type="AlphaFoldDB" id="A0A4R3ZND1"/>
<dbReference type="EMBL" id="SMCX01000023">
    <property type="protein sequence ID" value="TCW21880.1"/>
    <property type="molecule type" value="Genomic_DNA"/>
</dbReference>
<evidence type="ECO:0000313" key="1">
    <source>
        <dbReference type="EMBL" id="TCW21880.1"/>
    </source>
</evidence>
<evidence type="ECO:0000313" key="2">
    <source>
        <dbReference type="Proteomes" id="UP000295805"/>
    </source>
</evidence>
<protein>
    <submittedName>
        <fullName evidence="1">Uncharacterized protein</fullName>
    </submittedName>
</protein>
<feature type="non-terminal residue" evidence="1">
    <location>
        <position position="1"/>
    </location>
</feature>